<dbReference type="OrthoDB" id="375714at2759"/>
<feature type="compositionally biased region" description="Polar residues" evidence="1">
    <location>
        <begin position="956"/>
        <end position="965"/>
    </location>
</feature>
<feature type="compositionally biased region" description="Low complexity" evidence="1">
    <location>
        <begin position="343"/>
        <end position="355"/>
    </location>
</feature>
<feature type="compositionally biased region" description="Basic and acidic residues" evidence="1">
    <location>
        <begin position="661"/>
        <end position="670"/>
    </location>
</feature>
<evidence type="ECO:0000256" key="1">
    <source>
        <dbReference type="SAM" id="MobiDB-lite"/>
    </source>
</evidence>
<name>A0A2C6KW58_9APIC</name>
<gene>
    <name evidence="2" type="ORF">CSUI_001811</name>
</gene>
<feature type="compositionally biased region" description="Polar residues" evidence="1">
    <location>
        <begin position="1363"/>
        <end position="1378"/>
    </location>
</feature>
<dbReference type="InterPro" id="IPR019128">
    <property type="entry name" value="Dcc1"/>
</dbReference>
<feature type="compositionally biased region" description="Low complexity" evidence="1">
    <location>
        <begin position="470"/>
        <end position="490"/>
    </location>
</feature>
<dbReference type="EMBL" id="MIGC01000723">
    <property type="protein sequence ID" value="PHJ24340.1"/>
    <property type="molecule type" value="Genomic_DNA"/>
</dbReference>
<evidence type="ECO:0000313" key="3">
    <source>
        <dbReference type="Proteomes" id="UP000221165"/>
    </source>
</evidence>
<feature type="region of interest" description="Disordered" evidence="1">
    <location>
        <begin position="801"/>
        <end position="836"/>
    </location>
</feature>
<reference evidence="2 3" key="1">
    <citation type="journal article" date="2017" name="Int. J. Parasitol.">
        <title>The genome of the protozoan parasite Cystoisospora suis and a reverse vaccinology approach to identify vaccine candidates.</title>
        <authorList>
            <person name="Palmieri N."/>
            <person name="Shrestha A."/>
            <person name="Ruttkowski B."/>
            <person name="Beck T."/>
            <person name="Vogl C."/>
            <person name="Tomley F."/>
            <person name="Blake D.P."/>
            <person name="Joachim A."/>
        </authorList>
    </citation>
    <scope>NUCLEOTIDE SEQUENCE [LARGE SCALE GENOMIC DNA]</scope>
    <source>
        <strain evidence="2 3">Wien I</strain>
    </source>
</reference>
<dbReference type="RefSeq" id="XP_067926013.1">
    <property type="nucleotide sequence ID" value="XM_068062014.1"/>
</dbReference>
<feature type="compositionally biased region" description="Low complexity" evidence="1">
    <location>
        <begin position="123"/>
        <end position="142"/>
    </location>
</feature>
<comment type="caution">
    <text evidence="2">The sequence shown here is derived from an EMBL/GenBank/DDBJ whole genome shotgun (WGS) entry which is preliminary data.</text>
</comment>
<sequence length="1524" mass="170621">MAYSSSTSSSDTSQVISIISPPSACGEGSSSPSSTTKSSAGEARACGGFVVIDLQGEAFMSNEAKSLFQGCRGGTNSNSHLLPLHQYEPTPLPLNSLFPHATQSKPPLSSRDQHSCLSSSNETQTFPSSSLSQTSSSCFLTDGIREGKDGDEGEKSGEEKATYDTWALIHWKKEEGKSKRDEEEERKKGEKKKETSSFLPSRKCSMHVGSLVLDGHVESIQTASGFGGRGGVVRGFVVLRRVKRRRRKDSTRYHRQDDGGIFCSSEEEQGKKQGSLSSKTPCKDEEEEEETCWEVQAIMKEKVTFSDRPILHSSKTLFANRYPSVSSTSLHPSNPPHDTEPCAALPRSTSASSSSISSSTSSSACSLLPSSSSCCQSRLKSKTASLQDSFSSSLSSSLNSEETENWVVGISPCLKTAQVYRDWKVIAVDNYLLHQIQTGESVLIKRRKIHLPSPSSRLVQKNRKKRREISSSSSPSNSSSSSSWKSGEASSRFKDGVSFTRGGRTRDEEGREDEQEKDQDEEVYDEYDPHVHHEVETLLCCRDAVYTVNRNEIDGQLLIAFYPDKTSLFTPHSESIQTHTISSSSSPPKDTVNSGDVDVNMSNISEDGASTDRENRSPNRLLGEKTSSSSSGLPSSPSPGFPLSPSEEKKQNSSNQTSSSREGDDMRVERRNADVVGIPIVGVCESILLLESTLGRIDQISSLLSIPPSRLSFYLSSVEYQQLNFFRSHSIPYRIPSDISVFPSSLIFHIVQASHNEIRTALYGGARKSTTCRTRQEGEEREKEEEACNCSPASLLKDRDLGEDQEKDSRREREEDSRVGGKTEDDRTQTSSNEDVKKEFDSHFNQTFFHREIPSCWGGRSLEKSLKLTSRFSFFIPLWKGYISLSFRSFLKFFDRLLLFFTFADFSSSSSAASSSSRSRERASSTLSATPPSYLTIGKIYSLIQDMEKKGFHISPFTTTPQQMSKQRETEEGNAENENSSSLESRGETGGAEDPSISSSSCEKDVRKKGHQKNLSSSSLLSSASALPLDPGLLFQILLKFCDVKLPHDSLSPSSPPPLPLHYMDMCPPLPFELLERRTPSTEADRHSSTRCHHDTPEAFTEGALFPAPLYGIEKYEAFLSNARHQVNECRVYINWVKLHTLLALSIFYEEGTVDTVQCGMDKEEYLQVSSISLSSFCSSLSMKLQQLPLNVIQAADRYLDECLDRYCSQLKRSLDKEIEKKKREVPFCPHIDSQKFIENHLLHQAFHTLPFIRYALVKKSFQRRQRHSRRERQREEEEEDFCFELSDQELLQANTIGFPELRIPSHSPYWDKYDIQACLCESLRRRKDHHSASSSSAVRGMSGQDKEVYVHRREEEKKKENSMQQRSKPNDEISFSPNDGDLRGASVYKEAYALVKEKLGEYSSSLHLSILSGYAFYAEGKLVFLPEDHLPVHTRERLAVLFMIKSPWWDSELTPYITPTLLGKDLAEAVAGPPRRHCEARQLNLMNVEGEEEQEKDDSKDKDTGIVFFSNNLPLPYWDVSAV</sequence>
<feature type="region of interest" description="Disordered" evidence="1">
    <location>
        <begin position="1"/>
        <end position="40"/>
    </location>
</feature>
<feature type="compositionally biased region" description="Basic and acidic residues" evidence="1">
    <location>
        <begin position="774"/>
        <end position="786"/>
    </location>
</feature>
<dbReference type="GO" id="GO:0007064">
    <property type="term" value="P:mitotic sister chromatid cohesion"/>
    <property type="evidence" value="ECO:0007669"/>
    <property type="project" value="InterPro"/>
</dbReference>
<feature type="compositionally biased region" description="Basic and acidic residues" evidence="1">
    <location>
        <begin position="143"/>
        <end position="159"/>
    </location>
</feature>
<feature type="compositionally biased region" description="Polar residues" evidence="1">
    <location>
        <begin position="587"/>
        <end position="605"/>
    </location>
</feature>
<feature type="region of interest" description="Disordered" evidence="1">
    <location>
        <begin position="769"/>
        <end position="789"/>
    </location>
</feature>
<feature type="region of interest" description="Disordered" evidence="1">
    <location>
        <begin position="578"/>
        <end position="670"/>
    </location>
</feature>
<dbReference type="Pfam" id="PF09724">
    <property type="entry name" value="Dcc1"/>
    <property type="match status" value="1"/>
</dbReference>
<protein>
    <submittedName>
        <fullName evidence="2">Uncharacterized protein</fullName>
    </submittedName>
</protein>
<feature type="compositionally biased region" description="Basic and acidic residues" evidence="1">
    <location>
        <begin position="175"/>
        <end position="195"/>
    </location>
</feature>
<feature type="region of interest" description="Disordered" evidence="1">
    <location>
        <begin position="1331"/>
        <end position="1380"/>
    </location>
</feature>
<dbReference type="VEuPathDB" id="ToxoDB:CSUI_001811"/>
<feature type="region of interest" description="Disordered" evidence="1">
    <location>
        <begin position="175"/>
        <end position="200"/>
    </location>
</feature>
<keyword evidence="3" id="KW-1185">Reference proteome</keyword>
<feature type="region of interest" description="Disordered" evidence="1">
    <location>
        <begin position="955"/>
        <end position="1021"/>
    </location>
</feature>
<feature type="compositionally biased region" description="Basic and acidic residues" evidence="1">
    <location>
        <begin position="1345"/>
        <end position="1362"/>
    </location>
</feature>
<feature type="region of interest" description="Disordered" evidence="1">
    <location>
        <begin position="324"/>
        <end position="355"/>
    </location>
</feature>
<feature type="region of interest" description="Disordered" evidence="1">
    <location>
        <begin position="247"/>
        <end position="283"/>
    </location>
</feature>
<dbReference type="Proteomes" id="UP000221165">
    <property type="component" value="Unassembled WGS sequence"/>
</dbReference>
<feature type="compositionally biased region" description="Acidic residues" evidence="1">
    <location>
        <begin position="510"/>
        <end position="526"/>
    </location>
</feature>
<feature type="region of interest" description="Disordered" evidence="1">
    <location>
        <begin position="454"/>
        <end position="527"/>
    </location>
</feature>
<proteinExistence type="predicted"/>
<evidence type="ECO:0000313" key="2">
    <source>
        <dbReference type="EMBL" id="PHJ24340.1"/>
    </source>
</evidence>
<organism evidence="2 3">
    <name type="scientific">Cystoisospora suis</name>
    <dbReference type="NCBI Taxonomy" id="483139"/>
    <lineage>
        <taxon>Eukaryota</taxon>
        <taxon>Sar</taxon>
        <taxon>Alveolata</taxon>
        <taxon>Apicomplexa</taxon>
        <taxon>Conoidasida</taxon>
        <taxon>Coccidia</taxon>
        <taxon>Eucoccidiorida</taxon>
        <taxon>Eimeriorina</taxon>
        <taxon>Sarcocystidae</taxon>
        <taxon>Cystoisospora</taxon>
    </lineage>
</organism>
<dbReference type="GeneID" id="94425225"/>
<accession>A0A2C6KW58</accession>
<dbReference type="GO" id="GO:0031390">
    <property type="term" value="C:Ctf18 RFC-like complex"/>
    <property type="evidence" value="ECO:0007669"/>
    <property type="project" value="InterPro"/>
</dbReference>
<feature type="region of interest" description="Disordered" evidence="1">
    <location>
        <begin position="93"/>
        <end position="159"/>
    </location>
</feature>